<sequence>MTSMPPSIIKLEKKISQLEIEKQAISLETAHLAKGEKIKTEFRIQEIEKELSEVKEEYNIKKSERELDRKLLLEIKEINEQIKQLHHDAEIAEKQTDYNKVAEIKYSQIPSLEKKLEEIEEKMHNAKKE</sequence>
<comment type="caution">
    <text evidence="2">The sequence shown here is derived from an EMBL/GenBank/DDBJ whole genome shotgun (WGS) entry which is preliminary data.</text>
</comment>
<organism evidence="2">
    <name type="scientific">candidate division CPR1 bacterium ADurb.Bin160</name>
    <dbReference type="NCBI Taxonomy" id="1852826"/>
    <lineage>
        <taxon>Bacteria</taxon>
        <taxon>candidate division CPR1</taxon>
    </lineage>
</organism>
<accession>A0A1V5ZL21</accession>
<keyword evidence="1" id="KW-0175">Coiled coil</keyword>
<protein>
    <submittedName>
        <fullName evidence="2">Chaperone protein ClpB</fullName>
    </submittedName>
</protein>
<name>A0A1V5ZL21_9BACT</name>
<dbReference type="SUPFAM" id="SSF52540">
    <property type="entry name" value="P-loop containing nucleoside triphosphate hydrolases"/>
    <property type="match status" value="1"/>
</dbReference>
<evidence type="ECO:0000313" key="2">
    <source>
        <dbReference type="EMBL" id="OQB40895.1"/>
    </source>
</evidence>
<dbReference type="InterPro" id="IPR027417">
    <property type="entry name" value="P-loop_NTPase"/>
</dbReference>
<dbReference type="Proteomes" id="UP000485621">
    <property type="component" value="Unassembled WGS sequence"/>
</dbReference>
<dbReference type="EMBL" id="MWDB01000029">
    <property type="protein sequence ID" value="OQB40895.1"/>
    <property type="molecule type" value="Genomic_DNA"/>
</dbReference>
<proteinExistence type="predicted"/>
<reference evidence="2" key="1">
    <citation type="submission" date="2017-02" db="EMBL/GenBank/DDBJ databases">
        <title>Delving into the versatile metabolic prowess of the omnipresent phylum Bacteroidetes.</title>
        <authorList>
            <person name="Nobu M.K."/>
            <person name="Mei R."/>
            <person name="Narihiro T."/>
            <person name="Kuroda K."/>
            <person name="Liu W.-T."/>
        </authorList>
    </citation>
    <scope>NUCLEOTIDE SEQUENCE</scope>
    <source>
        <strain evidence="2">ADurb.Bin160</strain>
    </source>
</reference>
<dbReference type="Gene3D" id="6.10.140.130">
    <property type="match status" value="1"/>
</dbReference>
<dbReference type="AlphaFoldDB" id="A0A1V5ZL21"/>
<gene>
    <name evidence="2" type="primary">clpB_3</name>
    <name evidence="2" type="ORF">BWY04_01159</name>
</gene>
<feature type="coiled-coil region" evidence="1">
    <location>
        <begin position="8"/>
        <end position="129"/>
    </location>
</feature>
<evidence type="ECO:0000256" key="1">
    <source>
        <dbReference type="SAM" id="Coils"/>
    </source>
</evidence>